<keyword evidence="1" id="KW-0547">Nucleotide-binding</keyword>
<keyword evidence="5" id="KW-1185">Reference proteome</keyword>
<proteinExistence type="predicted"/>
<reference evidence="5" key="1">
    <citation type="submission" date="2024-07" db="EMBL/GenBank/DDBJ databases">
        <title>Two chromosome-level genome assemblies of Korean endemic species Abeliophyllum distichum and Forsythia ovata (Oleaceae).</title>
        <authorList>
            <person name="Jang H."/>
        </authorList>
    </citation>
    <scope>NUCLEOTIDE SEQUENCE [LARGE SCALE GENOMIC DNA]</scope>
</reference>
<evidence type="ECO:0000313" key="5">
    <source>
        <dbReference type="Proteomes" id="UP001604277"/>
    </source>
</evidence>
<dbReference type="Gene3D" id="1.10.510.10">
    <property type="entry name" value="Transferase(Phosphotransferase) domain 1"/>
    <property type="match status" value="1"/>
</dbReference>
<dbReference type="Proteomes" id="UP001604277">
    <property type="component" value="Unassembled WGS sequence"/>
</dbReference>
<dbReference type="EMBL" id="JBFOLJ010000005">
    <property type="protein sequence ID" value="KAL2538471.1"/>
    <property type="molecule type" value="Genomic_DNA"/>
</dbReference>
<dbReference type="AlphaFoldDB" id="A0ABD1VMA4"/>
<evidence type="ECO:0000256" key="2">
    <source>
        <dbReference type="ARBA" id="ARBA00022840"/>
    </source>
</evidence>
<name>A0ABD1VMA4_9LAMI</name>
<keyword evidence="2" id="KW-0067">ATP-binding</keyword>
<evidence type="ECO:0000313" key="4">
    <source>
        <dbReference type="EMBL" id="KAL2538471.1"/>
    </source>
</evidence>
<dbReference type="PANTHER" id="PTHR27005">
    <property type="entry name" value="WALL-ASSOCIATED RECEPTOR KINASE-LIKE 21"/>
    <property type="match status" value="1"/>
</dbReference>
<accession>A0ABD1VMA4</accession>
<gene>
    <name evidence="4" type="ORF">Fot_19862</name>
</gene>
<comment type="caution">
    <text evidence="4">The sequence shown here is derived from an EMBL/GenBank/DDBJ whole genome shotgun (WGS) entry which is preliminary data.</text>
</comment>
<dbReference type="GO" id="GO:0005524">
    <property type="term" value="F:ATP binding"/>
    <property type="evidence" value="ECO:0007669"/>
    <property type="project" value="UniProtKB-KW"/>
</dbReference>
<organism evidence="4 5">
    <name type="scientific">Forsythia ovata</name>
    <dbReference type="NCBI Taxonomy" id="205694"/>
    <lineage>
        <taxon>Eukaryota</taxon>
        <taxon>Viridiplantae</taxon>
        <taxon>Streptophyta</taxon>
        <taxon>Embryophyta</taxon>
        <taxon>Tracheophyta</taxon>
        <taxon>Spermatophyta</taxon>
        <taxon>Magnoliopsida</taxon>
        <taxon>eudicotyledons</taxon>
        <taxon>Gunneridae</taxon>
        <taxon>Pentapetalae</taxon>
        <taxon>asterids</taxon>
        <taxon>lamiids</taxon>
        <taxon>Lamiales</taxon>
        <taxon>Oleaceae</taxon>
        <taxon>Forsythieae</taxon>
        <taxon>Forsythia</taxon>
    </lineage>
</organism>
<dbReference type="InterPro" id="IPR045274">
    <property type="entry name" value="WAK-like"/>
</dbReference>
<dbReference type="PANTHER" id="PTHR27005:SF466">
    <property type="entry name" value="NON-FUNCTIONAL PSEUDOKINASE ZED1-LIKE"/>
    <property type="match status" value="1"/>
</dbReference>
<sequence>MIGRTPGFNEDVPPGTNQPPKLNGAINDIVITSQMGHLKYVLKLIGCRLEFKYPGTVYKDAGNELLTDLLYYPNSDKFFPWKSRLKVATDIAYVVALSSCCISQACDL</sequence>
<evidence type="ECO:0000256" key="3">
    <source>
        <dbReference type="SAM" id="MobiDB-lite"/>
    </source>
</evidence>
<evidence type="ECO:0000256" key="1">
    <source>
        <dbReference type="ARBA" id="ARBA00022741"/>
    </source>
</evidence>
<feature type="region of interest" description="Disordered" evidence="3">
    <location>
        <begin position="1"/>
        <end position="20"/>
    </location>
</feature>
<protein>
    <submittedName>
        <fullName evidence="4">Non-functional pseudokinase ZED1-like</fullName>
    </submittedName>
</protein>